<sequence length="103" mass="11330">MSKVAHLLTVIAFGRCHVFLSVLFSSATLHSLVSLWGQVLALALGLALSCTNRFIPTLAFMGLTLTGMCDQGNLLSRFSFSTVSLKFQMIGDTLERFYLLIVR</sequence>
<feature type="transmembrane region" description="Helical" evidence="1">
    <location>
        <begin position="7"/>
        <end position="29"/>
    </location>
</feature>
<protein>
    <submittedName>
        <fullName evidence="2">Uncharacterized protein</fullName>
    </submittedName>
</protein>
<reference evidence="2" key="1">
    <citation type="submission" date="2020-06" db="EMBL/GenBank/DDBJ databases">
        <authorList>
            <person name="Li T."/>
            <person name="Hu X."/>
            <person name="Zhang T."/>
            <person name="Song X."/>
            <person name="Zhang H."/>
            <person name="Dai N."/>
            <person name="Sheng W."/>
            <person name="Hou X."/>
            <person name="Wei L."/>
        </authorList>
    </citation>
    <scope>NUCLEOTIDE SEQUENCE</scope>
    <source>
        <strain evidence="2">3651</strain>
        <tissue evidence="2">Leaf</tissue>
    </source>
</reference>
<feature type="transmembrane region" description="Helical" evidence="1">
    <location>
        <begin position="35"/>
        <end position="55"/>
    </location>
</feature>
<comment type="caution">
    <text evidence="2">The sequence shown here is derived from an EMBL/GenBank/DDBJ whole genome shotgun (WGS) entry which is preliminary data.</text>
</comment>
<keyword evidence="1" id="KW-0472">Membrane</keyword>
<proteinExistence type="predicted"/>
<name>A0AAE2CNK1_9LAMI</name>
<gene>
    <name evidence="2" type="ORF">Salat_1175000</name>
</gene>
<dbReference type="AlphaFoldDB" id="A0AAE2CNK1"/>
<organism evidence="2 3">
    <name type="scientific">Sesamum alatum</name>
    <dbReference type="NCBI Taxonomy" id="300844"/>
    <lineage>
        <taxon>Eukaryota</taxon>
        <taxon>Viridiplantae</taxon>
        <taxon>Streptophyta</taxon>
        <taxon>Embryophyta</taxon>
        <taxon>Tracheophyta</taxon>
        <taxon>Spermatophyta</taxon>
        <taxon>Magnoliopsida</taxon>
        <taxon>eudicotyledons</taxon>
        <taxon>Gunneridae</taxon>
        <taxon>Pentapetalae</taxon>
        <taxon>asterids</taxon>
        <taxon>lamiids</taxon>
        <taxon>Lamiales</taxon>
        <taxon>Pedaliaceae</taxon>
        <taxon>Sesamum</taxon>
    </lineage>
</organism>
<evidence type="ECO:0000256" key="1">
    <source>
        <dbReference type="SAM" id="Phobius"/>
    </source>
</evidence>
<accession>A0AAE2CNK1</accession>
<evidence type="ECO:0000313" key="3">
    <source>
        <dbReference type="Proteomes" id="UP001293254"/>
    </source>
</evidence>
<evidence type="ECO:0000313" key="2">
    <source>
        <dbReference type="EMBL" id="KAK4428751.1"/>
    </source>
</evidence>
<dbReference type="EMBL" id="JACGWO010000004">
    <property type="protein sequence ID" value="KAK4428751.1"/>
    <property type="molecule type" value="Genomic_DNA"/>
</dbReference>
<reference evidence="2" key="2">
    <citation type="journal article" date="2024" name="Plant">
        <title>Genomic evolution and insights into agronomic trait innovations of Sesamum species.</title>
        <authorList>
            <person name="Miao H."/>
            <person name="Wang L."/>
            <person name="Qu L."/>
            <person name="Liu H."/>
            <person name="Sun Y."/>
            <person name="Le M."/>
            <person name="Wang Q."/>
            <person name="Wei S."/>
            <person name="Zheng Y."/>
            <person name="Lin W."/>
            <person name="Duan Y."/>
            <person name="Cao H."/>
            <person name="Xiong S."/>
            <person name="Wang X."/>
            <person name="Wei L."/>
            <person name="Li C."/>
            <person name="Ma Q."/>
            <person name="Ju M."/>
            <person name="Zhao R."/>
            <person name="Li G."/>
            <person name="Mu C."/>
            <person name="Tian Q."/>
            <person name="Mei H."/>
            <person name="Zhang T."/>
            <person name="Gao T."/>
            <person name="Zhang H."/>
        </authorList>
    </citation>
    <scope>NUCLEOTIDE SEQUENCE</scope>
    <source>
        <strain evidence="2">3651</strain>
    </source>
</reference>
<dbReference type="Proteomes" id="UP001293254">
    <property type="component" value="Unassembled WGS sequence"/>
</dbReference>
<keyword evidence="3" id="KW-1185">Reference proteome</keyword>
<keyword evidence="1" id="KW-0812">Transmembrane</keyword>
<keyword evidence="1" id="KW-1133">Transmembrane helix</keyword>